<dbReference type="AlphaFoldDB" id="A0A166NWP1"/>
<gene>
    <name evidence="3" type="ORF">AAL_05962</name>
</gene>
<sequence>MASAEKQIQITLGQLVKMNVHSLLHPALIDADVLEGLRICKRHNVAAAGVMPYLIPLAKKQLEGINVLVCPVIGFPHGSSTTEVKVYEARTAVLVGGKEVDMVINIGKPLGGDWDDFAEEIREINAIVTAQGAILKVIFKNDFLQNEYIARLCGICSDIEVAFIKTSRGYGFVKGLDGRYAYKGATARQLKIMRQSVRPDVQLKAAGGVRNLDDLLRVAALGVTRVGATATVAILQEAVEREESRMKQ</sequence>
<dbReference type="GO" id="GO:0005737">
    <property type="term" value="C:cytoplasm"/>
    <property type="evidence" value="ECO:0007669"/>
    <property type="project" value="InterPro"/>
</dbReference>
<dbReference type="GO" id="GO:0009264">
    <property type="term" value="P:deoxyribonucleotide catabolic process"/>
    <property type="evidence" value="ECO:0007669"/>
    <property type="project" value="InterPro"/>
</dbReference>
<dbReference type="InterPro" id="IPR013785">
    <property type="entry name" value="Aldolase_TIM"/>
</dbReference>
<dbReference type="OrthoDB" id="70823at2759"/>
<reference evidence="3 4" key="1">
    <citation type="journal article" date="2016" name="Genome Biol. Evol.">
        <title>Divergent and convergent evolution of fungal pathogenicity.</title>
        <authorList>
            <person name="Shang Y."/>
            <person name="Xiao G."/>
            <person name="Zheng P."/>
            <person name="Cen K."/>
            <person name="Zhan S."/>
            <person name="Wang C."/>
        </authorList>
    </citation>
    <scope>NUCLEOTIDE SEQUENCE [LARGE SCALE GENOMIC DNA]</scope>
    <source>
        <strain evidence="3 4">RCEF 2490</strain>
    </source>
</reference>
<dbReference type="PIRSF" id="PIRSF001357">
    <property type="entry name" value="DeoC"/>
    <property type="match status" value="1"/>
</dbReference>
<keyword evidence="2" id="KW-0704">Schiff base</keyword>
<protein>
    <submittedName>
        <fullName evidence="3">Deoxyribose-phosphate aldolase</fullName>
    </submittedName>
</protein>
<dbReference type="SUPFAM" id="SSF51569">
    <property type="entry name" value="Aldolase"/>
    <property type="match status" value="1"/>
</dbReference>
<dbReference type="InterPro" id="IPR011343">
    <property type="entry name" value="DeoC"/>
</dbReference>
<dbReference type="STRING" id="1081109.A0A166NWP1"/>
<organism evidence="3 4">
    <name type="scientific">Moelleriella libera RCEF 2490</name>
    <dbReference type="NCBI Taxonomy" id="1081109"/>
    <lineage>
        <taxon>Eukaryota</taxon>
        <taxon>Fungi</taxon>
        <taxon>Dikarya</taxon>
        <taxon>Ascomycota</taxon>
        <taxon>Pezizomycotina</taxon>
        <taxon>Sordariomycetes</taxon>
        <taxon>Hypocreomycetidae</taxon>
        <taxon>Hypocreales</taxon>
        <taxon>Clavicipitaceae</taxon>
        <taxon>Moelleriella</taxon>
    </lineage>
</organism>
<keyword evidence="1" id="KW-0963">Cytoplasm</keyword>
<dbReference type="UniPathway" id="UPA00002">
    <property type="reaction ID" value="UER00468"/>
</dbReference>
<dbReference type="GO" id="GO:0046386">
    <property type="term" value="P:deoxyribose phosphate catabolic process"/>
    <property type="evidence" value="ECO:0007669"/>
    <property type="project" value="UniProtKB-UniPathway"/>
</dbReference>
<dbReference type="CDD" id="cd00959">
    <property type="entry name" value="DeoC"/>
    <property type="match status" value="1"/>
</dbReference>
<dbReference type="Proteomes" id="UP000078544">
    <property type="component" value="Unassembled WGS sequence"/>
</dbReference>
<evidence type="ECO:0000313" key="4">
    <source>
        <dbReference type="Proteomes" id="UP000078544"/>
    </source>
</evidence>
<dbReference type="PANTHER" id="PTHR10889:SF1">
    <property type="entry name" value="DEOXYRIBOSE-PHOSPHATE ALDOLASE"/>
    <property type="match status" value="1"/>
</dbReference>
<dbReference type="NCBIfam" id="TIGR00126">
    <property type="entry name" value="deoC"/>
    <property type="match status" value="1"/>
</dbReference>
<dbReference type="GO" id="GO:0004139">
    <property type="term" value="F:deoxyribose-phosphate aldolase activity"/>
    <property type="evidence" value="ECO:0007669"/>
    <property type="project" value="InterPro"/>
</dbReference>
<proteinExistence type="predicted"/>
<feature type="active site" description="Proton donor/acceptor" evidence="2">
    <location>
        <position position="204"/>
    </location>
</feature>
<feature type="active site" description="Schiff-base intermediate with acetaldehyde" evidence="2">
    <location>
        <position position="165"/>
    </location>
</feature>
<dbReference type="Gene3D" id="3.20.20.70">
    <property type="entry name" value="Aldolase class I"/>
    <property type="match status" value="1"/>
</dbReference>
<comment type="caution">
    <text evidence="3">The sequence shown here is derived from an EMBL/GenBank/DDBJ whole genome shotgun (WGS) entry which is preliminary data.</text>
</comment>
<dbReference type="GO" id="GO:0016052">
    <property type="term" value="P:carbohydrate catabolic process"/>
    <property type="evidence" value="ECO:0007669"/>
    <property type="project" value="TreeGrafter"/>
</dbReference>
<dbReference type="SMART" id="SM01133">
    <property type="entry name" value="DeoC"/>
    <property type="match status" value="1"/>
</dbReference>
<dbReference type="EMBL" id="AZGY01000014">
    <property type="protein sequence ID" value="KZZ92930.1"/>
    <property type="molecule type" value="Genomic_DNA"/>
</dbReference>
<keyword evidence="4" id="KW-1185">Reference proteome</keyword>
<evidence type="ECO:0000256" key="1">
    <source>
        <dbReference type="ARBA" id="ARBA00022490"/>
    </source>
</evidence>
<accession>A0A166NWP1</accession>
<evidence type="ECO:0000256" key="2">
    <source>
        <dbReference type="PIRSR" id="PIRSR001357-50"/>
    </source>
</evidence>
<evidence type="ECO:0000313" key="3">
    <source>
        <dbReference type="EMBL" id="KZZ92930.1"/>
    </source>
</evidence>
<dbReference type="PANTHER" id="PTHR10889">
    <property type="entry name" value="DEOXYRIBOSE-PHOSPHATE ALDOLASE"/>
    <property type="match status" value="1"/>
</dbReference>
<dbReference type="InterPro" id="IPR002915">
    <property type="entry name" value="DeoC/FbaB/LacD_aldolase"/>
</dbReference>
<name>A0A166NWP1_9HYPO</name>